<protein>
    <submittedName>
        <fullName evidence="2">Uncharacterized protein</fullName>
    </submittedName>
</protein>
<evidence type="ECO:0000313" key="3">
    <source>
        <dbReference type="Proteomes" id="UP001218188"/>
    </source>
</evidence>
<name>A0AAD6SMT4_9AGAR</name>
<accession>A0AAD6SMT4</accession>
<organism evidence="2 3">
    <name type="scientific">Mycena alexandri</name>
    <dbReference type="NCBI Taxonomy" id="1745969"/>
    <lineage>
        <taxon>Eukaryota</taxon>
        <taxon>Fungi</taxon>
        <taxon>Dikarya</taxon>
        <taxon>Basidiomycota</taxon>
        <taxon>Agaricomycotina</taxon>
        <taxon>Agaricomycetes</taxon>
        <taxon>Agaricomycetidae</taxon>
        <taxon>Agaricales</taxon>
        <taxon>Marasmiineae</taxon>
        <taxon>Mycenaceae</taxon>
        <taxon>Mycena</taxon>
    </lineage>
</organism>
<dbReference type="Proteomes" id="UP001218188">
    <property type="component" value="Unassembled WGS sequence"/>
</dbReference>
<dbReference type="EMBL" id="JARJCM010000087">
    <property type="protein sequence ID" value="KAJ7030769.1"/>
    <property type="molecule type" value="Genomic_DNA"/>
</dbReference>
<evidence type="ECO:0000313" key="2">
    <source>
        <dbReference type="EMBL" id="KAJ7030769.1"/>
    </source>
</evidence>
<evidence type="ECO:0000256" key="1">
    <source>
        <dbReference type="SAM" id="MobiDB-lite"/>
    </source>
</evidence>
<feature type="region of interest" description="Disordered" evidence="1">
    <location>
        <begin position="24"/>
        <end position="56"/>
    </location>
</feature>
<keyword evidence="3" id="KW-1185">Reference proteome</keyword>
<sequence>MSYSVGKPTLKTGSLCKGVFLRTTHPGSEGTDVVKVPELEEEDSQSRGDKDSGVTGKELFRLGGHSTAFWNFLHNSAALGLNSAYYFCSMVNVQPPRPFRMYFEFEMADR</sequence>
<dbReference type="AlphaFoldDB" id="A0AAD6SMT4"/>
<reference evidence="2" key="1">
    <citation type="submission" date="2023-03" db="EMBL/GenBank/DDBJ databases">
        <title>Massive genome expansion in bonnet fungi (Mycena s.s.) driven by repeated elements and novel gene families across ecological guilds.</title>
        <authorList>
            <consortium name="Lawrence Berkeley National Laboratory"/>
            <person name="Harder C.B."/>
            <person name="Miyauchi S."/>
            <person name="Viragh M."/>
            <person name="Kuo A."/>
            <person name="Thoen E."/>
            <person name="Andreopoulos B."/>
            <person name="Lu D."/>
            <person name="Skrede I."/>
            <person name="Drula E."/>
            <person name="Henrissat B."/>
            <person name="Morin E."/>
            <person name="Kohler A."/>
            <person name="Barry K."/>
            <person name="LaButti K."/>
            <person name="Morin E."/>
            <person name="Salamov A."/>
            <person name="Lipzen A."/>
            <person name="Mereny Z."/>
            <person name="Hegedus B."/>
            <person name="Baldrian P."/>
            <person name="Stursova M."/>
            <person name="Weitz H."/>
            <person name="Taylor A."/>
            <person name="Grigoriev I.V."/>
            <person name="Nagy L.G."/>
            <person name="Martin F."/>
            <person name="Kauserud H."/>
        </authorList>
    </citation>
    <scope>NUCLEOTIDE SEQUENCE</scope>
    <source>
        <strain evidence="2">CBHHK200</strain>
    </source>
</reference>
<gene>
    <name evidence="2" type="ORF">C8F04DRAFT_1236310</name>
</gene>
<proteinExistence type="predicted"/>
<comment type="caution">
    <text evidence="2">The sequence shown here is derived from an EMBL/GenBank/DDBJ whole genome shotgun (WGS) entry which is preliminary data.</text>
</comment>